<organism evidence="1">
    <name type="scientific">marine metagenome</name>
    <dbReference type="NCBI Taxonomy" id="408172"/>
    <lineage>
        <taxon>unclassified sequences</taxon>
        <taxon>metagenomes</taxon>
        <taxon>ecological metagenomes</taxon>
    </lineage>
</organism>
<gene>
    <name evidence="1" type="ORF">METZ01_LOCUS28844</name>
</gene>
<protein>
    <submittedName>
        <fullName evidence="1">Uncharacterized protein</fullName>
    </submittedName>
</protein>
<dbReference type="AlphaFoldDB" id="A0A381QAD7"/>
<sequence>VTKVGEAELQDSVRSWLSMASGLNCGVVSSVPNTVRDPRPDLVGIRHVGGELRGDFELVTALVRPSTKRFVSVAGETSAQRLQADRVYLACCTGEKGFSESQIEVGLRLGIGLIRIDTDLNCHRDLAAPSANPIPRTRHELLNQLGFASCQLCQVAFSCTTDEDTDAEMGSVFWNEIWADHYGRLRNESVYDRRYLCPDCVRNLKTLSSAPEIHP</sequence>
<proteinExistence type="predicted"/>
<reference evidence="1" key="1">
    <citation type="submission" date="2018-05" db="EMBL/GenBank/DDBJ databases">
        <authorList>
            <person name="Lanie J.A."/>
            <person name="Ng W.-L."/>
            <person name="Kazmierczak K.M."/>
            <person name="Andrzejewski T.M."/>
            <person name="Davidsen T.M."/>
            <person name="Wayne K.J."/>
            <person name="Tettelin H."/>
            <person name="Glass J.I."/>
            <person name="Rusch D."/>
            <person name="Podicherti R."/>
            <person name="Tsui H.-C.T."/>
            <person name="Winkler M.E."/>
        </authorList>
    </citation>
    <scope>NUCLEOTIDE SEQUENCE</scope>
</reference>
<feature type="non-terminal residue" evidence="1">
    <location>
        <position position="1"/>
    </location>
</feature>
<name>A0A381QAD7_9ZZZZ</name>
<accession>A0A381QAD7</accession>
<dbReference type="EMBL" id="UINC01001261">
    <property type="protein sequence ID" value="SUZ75990.1"/>
    <property type="molecule type" value="Genomic_DNA"/>
</dbReference>
<evidence type="ECO:0000313" key="1">
    <source>
        <dbReference type="EMBL" id="SUZ75990.1"/>
    </source>
</evidence>